<dbReference type="Pfam" id="PF02627">
    <property type="entry name" value="CMD"/>
    <property type="match status" value="1"/>
</dbReference>
<organism evidence="2 3">
    <name type="scientific">Microbacterium lushaniae</name>
    <dbReference type="NCBI Taxonomy" id="2614639"/>
    <lineage>
        <taxon>Bacteria</taxon>
        <taxon>Bacillati</taxon>
        <taxon>Actinomycetota</taxon>
        <taxon>Actinomycetes</taxon>
        <taxon>Micrococcales</taxon>
        <taxon>Microbacteriaceae</taxon>
        <taxon>Microbacterium</taxon>
    </lineage>
</organism>
<dbReference type="SUPFAM" id="SSF69118">
    <property type="entry name" value="AhpD-like"/>
    <property type="match status" value="1"/>
</dbReference>
<dbReference type="Proteomes" id="UP000325516">
    <property type="component" value="Chromosome"/>
</dbReference>
<protein>
    <submittedName>
        <fullName evidence="2">4-carboxymuconolactone decarboxylase</fullName>
    </submittedName>
</protein>
<dbReference type="AlphaFoldDB" id="A0A5J6L8X6"/>
<dbReference type="InterPro" id="IPR003779">
    <property type="entry name" value="CMD-like"/>
</dbReference>
<dbReference type="KEGG" id="mlz:F6J85_04265"/>
<evidence type="ECO:0000313" key="2">
    <source>
        <dbReference type="EMBL" id="QEW04782.1"/>
    </source>
</evidence>
<dbReference type="InterPro" id="IPR029032">
    <property type="entry name" value="AhpD-like"/>
</dbReference>
<proteinExistence type="predicted"/>
<sequence>MRQRRAMFGTQGADARVDTTTDLNDKLEDFVTRTTFGDVWQRPGLSLAARSEVTFAMLLANGKEHELRVHTEGALENGVSPVALREIVLQGLLYCGIPAAVLGVRVLREVFDARGIGDVLDGEAEATRMKERS</sequence>
<dbReference type="Gene3D" id="1.20.1290.10">
    <property type="entry name" value="AhpD-like"/>
    <property type="match status" value="1"/>
</dbReference>
<dbReference type="PANTHER" id="PTHR33570:SF2">
    <property type="entry name" value="CARBOXYMUCONOLACTONE DECARBOXYLASE-LIKE DOMAIN-CONTAINING PROTEIN"/>
    <property type="match status" value="1"/>
</dbReference>
<dbReference type="EMBL" id="CP044232">
    <property type="protein sequence ID" value="QEW04782.1"/>
    <property type="molecule type" value="Genomic_DNA"/>
</dbReference>
<dbReference type="PANTHER" id="PTHR33570">
    <property type="entry name" value="4-CARBOXYMUCONOLACTONE DECARBOXYLASE FAMILY PROTEIN"/>
    <property type="match status" value="1"/>
</dbReference>
<dbReference type="GO" id="GO:0051920">
    <property type="term" value="F:peroxiredoxin activity"/>
    <property type="evidence" value="ECO:0007669"/>
    <property type="project" value="InterPro"/>
</dbReference>
<feature type="domain" description="Carboxymuconolactone decarboxylase-like" evidence="1">
    <location>
        <begin position="27"/>
        <end position="109"/>
    </location>
</feature>
<reference evidence="3" key="1">
    <citation type="submission" date="2019-09" db="EMBL/GenBank/DDBJ databases">
        <title>Mumia zhuanghuii sp. nov. isolated from the intestinal contents of plateau pika (Ochotona curzoniae) in the Qinghai-Tibet plateau of China.</title>
        <authorList>
            <person name="Tian Z."/>
        </authorList>
    </citation>
    <scope>NUCLEOTIDE SEQUENCE [LARGE SCALE GENOMIC DNA]</scope>
    <source>
        <strain evidence="3">L-031</strain>
    </source>
</reference>
<evidence type="ECO:0000313" key="3">
    <source>
        <dbReference type="Proteomes" id="UP000325516"/>
    </source>
</evidence>
<accession>A0A5J6L8X6</accession>
<dbReference type="InterPro" id="IPR052512">
    <property type="entry name" value="4CMD/NDH-1_regulator"/>
</dbReference>
<evidence type="ECO:0000259" key="1">
    <source>
        <dbReference type="Pfam" id="PF02627"/>
    </source>
</evidence>
<name>A0A5J6L8X6_9MICO</name>
<gene>
    <name evidence="2" type="ORF">F6J85_04265</name>
</gene>
<keyword evidence="3" id="KW-1185">Reference proteome</keyword>